<keyword evidence="1" id="KW-1133">Transmembrane helix</keyword>
<dbReference type="KEGG" id="cliz:G7Y31_02210"/>
<name>A0A7T0PAX2_9CORY</name>
<evidence type="ECO:0000313" key="3">
    <source>
        <dbReference type="Proteomes" id="UP000594681"/>
    </source>
</evidence>
<dbReference type="EMBL" id="CP064954">
    <property type="protein sequence ID" value="QPK79546.1"/>
    <property type="molecule type" value="Genomic_DNA"/>
</dbReference>
<evidence type="ECO:0008006" key="4">
    <source>
        <dbReference type="Google" id="ProtNLM"/>
    </source>
</evidence>
<feature type="transmembrane region" description="Helical" evidence="1">
    <location>
        <begin position="6"/>
        <end position="23"/>
    </location>
</feature>
<evidence type="ECO:0000256" key="1">
    <source>
        <dbReference type="SAM" id="Phobius"/>
    </source>
</evidence>
<proteinExistence type="predicted"/>
<keyword evidence="1" id="KW-0812">Transmembrane</keyword>
<keyword evidence="1" id="KW-0472">Membrane</keyword>
<keyword evidence="3" id="KW-1185">Reference proteome</keyword>
<organism evidence="2 3">
    <name type="scientific">Corynebacterium lizhenjunii</name>
    <dbReference type="NCBI Taxonomy" id="2709394"/>
    <lineage>
        <taxon>Bacteria</taxon>
        <taxon>Bacillati</taxon>
        <taxon>Actinomycetota</taxon>
        <taxon>Actinomycetes</taxon>
        <taxon>Mycobacteriales</taxon>
        <taxon>Corynebacteriaceae</taxon>
        <taxon>Corynebacterium</taxon>
    </lineage>
</organism>
<evidence type="ECO:0000313" key="2">
    <source>
        <dbReference type="EMBL" id="QPK79546.1"/>
    </source>
</evidence>
<accession>A0A7T0PAX2</accession>
<gene>
    <name evidence="2" type="ORF">G7Y31_02210</name>
</gene>
<protein>
    <recommendedName>
        <fullName evidence="4">DUF2273 domain-containing protein</fullName>
    </recommendedName>
</protein>
<dbReference type="AlphaFoldDB" id="A0A7T0PAX2"/>
<dbReference type="Proteomes" id="UP000594681">
    <property type="component" value="Chromosome"/>
</dbReference>
<sequence>MNSYKYTAIGAIGGLLAAIAIFFGWWPLFLLMIIFVGGGALIGAHYDGKLDLVDLFYGLINRPRG</sequence>
<reference evidence="2 3" key="1">
    <citation type="submission" date="2020-11" db="EMBL/GenBank/DDBJ databases">
        <title>Corynebacterium sp. ZJ-599.</title>
        <authorList>
            <person name="Zhou J."/>
        </authorList>
    </citation>
    <scope>NUCLEOTIDE SEQUENCE [LARGE SCALE GENOMIC DNA]</scope>
    <source>
        <strain evidence="2 3">ZJ-599</strain>
    </source>
</reference>
<dbReference type="RefSeq" id="WP_165010646.1">
    <property type="nucleotide sequence ID" value="NZ_CP064954.1"/>
</dbReference>